<comment type="caution">
    <text evidence="2">The sequence shown here is derived from an EMBL/GenBank/DDBJ whole genome shotgun (WGS) entry which is preliminary data.</text>
</comment>
<dbReference type="Proteomes" id="UP001595773">
    <property type="component" value="Unassembled WGS sequence"/>
</dbReference>
<evidence type="ECO:0008006" key="4">
    <source>
        <dbReference type="Google" id="ProtNLM"/>
    </source>
</evidence>
<organism evidence="2 3">
    <name type="scientific">Arthrobacter cryoconiti</name>
    <dbReference type="NCBI Taxonomy" id="748907"/>
    <lineage>
        <taxon>Bacteria</taxon>
        <taxon>Bacillati</taxon>
        <taxon>Actinomycetota</taxon>
        <taxon>Actinomycetes</taxon>
        <taxon>Micrococcales</taxon>
        <taxon>Micrococcaceae</taxon>
        <taxon>Arthrobacter</taxon>
    </lineage>
</organism>
<accession>A0ABV8R5H2</accession>
<keyword evidence="3" id="KW-1185">Reference proteome</keyword>
<evidence type="ECO:0000313" key="2">
    <source>
        <dbReference type="EMBL" id="MFC4267233.1"/>
    </source>
</evidence>
<keyword evidence="1" id="KW-0472">Membrane</keyword>
<dbReference type="EMBL" id="JBHSCQ010000024">
    <property type="protein sequence ID" value="MFC4267233.1"/>
    <property type="molecule type" value="Genomic_DNA"/>
</dbReference>
<gene>
    <name evidence="2" type="ORF">ACFOW9_16625</name>
</gene>
<evidence type="ECO:0000256" key="1">
    <source>
        <dbReference type="SAM" id="Phobius"/>
    </source>
</evidence>
<feature type="transmembrane region" description="Helical" evidence="1">
    <location>
        <begin position="30"/>
        <end position="48"/>
    </location>
</feature>
<name>A0ABV8R5H2_9MICC</name>
<reference evidence="3" key="1">
    <citation type="journal article" date="2019" name="Int. J. Syst. Evol. Microbiol.">
        <title>The Global Catalogue of Microorganisms (GCM) 10K type strain sequencing project: providing services to taxonomists for standard genome sequencing and annotation.</title>
        <authorList>
            <consortium name="The Broad Institute Genomics Platform"/>
            <consortium name="The Broad Institute Genome Sequencing Center for Infectious Disease"/>
            <person name="Wu L."/>
            <person name="Ma J."/>
        </authorList>
    </citation>
    <scope>NUCLEOTIDE SEQUENCE [LARGE SCALE GENOMIC DNA]</scope>
    <source>
        <strain evidence="3">CGMCC 1.10698</strain>
    </source>
</reference>
<dbReference type="RefSeq" id="WP_230068265.1">
    <property type="nucleotide sequence ID" value="NZ_BAABLL010000017.1"/>
</dbReference>
<evidence type="ECO:0000313" key="3">
    <source>
        <dbReference type="Proteomes" id="UP001595773"/>
    </source>
</evidence>
<keyword evidence="1" id="KW-1133">Transmembrane helix</keyword>
<protein>
    <recommendedName>
        <fullName evidence="4">TrbC/VIRB2 family protein</fullName>
    </recommendedName>
</protein>
<keyword evidence="1" id="KW-0812">Transmembrane</keyword>
<sequence>MKTVTIITTAVQPSAGMWDLINEQMTQAKGALIAASIIGAIVIILGTAVKTKAIMATLIAAVIGAALIFLASGGLELLSGKMNETVAASSSHELVLHDLTTDASA</sequence>
<proteinExistence type="predicted"/>
<feature type="transmembrane region" description="Helical" evidence="1">
    <location>
        <begin position="54"/>
        <end position="75"/>
    </location>
</feature>